<keyword evidence="5 10" id="KW-0732">Signal</keyword>
<dbReference type="OrthoDB" id="1698999at2759"/>
<evidence type="ECO:0000256" key="7">
    <source>
        <dbReference type="ARBA" id="ARBA00022989"/>
    </source>
</evidence>
<evidence type="ECO:0000256" key="5">
    <source>
        <dbReference type="ARBA" id="ARBA00022729"/>
    </source>
</evidence>
<evidence type="ECO:0000256" key="4">
    <source>
        <dbReference type="ARBA" id="ARBA00022692"/>
    </source>
</evidence>
<dbReference type="PANTHER" id="PTHR10766">
    <property type="entry name" value="TRANSMEMBRANE 9 SUPERFAMILY PROTEIN"/>
    <property type="match status" value="1"/>
</dbReference>
<evidence type="ECO:0000256" key="8">
    <source>
        <dbReference type="ARBA" id="ARBA00023034"/>
    </source>
</evidence>
<evidence type="ECO:0000256" key="2">
    <source>
        <dbReference type="ARBA" id="ARBA00004653"/>
    </source>
</evidence>
<feature type="signal peptide" evidence="10">
    <location>
        <begin position="1"/>
        <end position="24"/>
    </location>
</feature>
<dbReference type="Pfam" id="PF02990">
    <property type="entry name" value="EMP70"/>
    <property type="match status" value="1"/>
</dbReference>
<organism evidence="11 12">
    <name type="scientific">Artemisia annua</name>
    <name type="common">Sweet wormwood</name>
    <dbReference type="NCBI Taxonomy" id="35608"/>
    <lineage>
        <taxon>Eukaryota</taxon>
        <taxon>Viridiplantae</taxon>
        <taxon>Streptophyta</taxon>
        <taxon>Embryophyta</taxon>
        <taxon>Tracheophyta</taxon>
        <taxon>Spermatophyta</taxon>
        <taxon>Magnoliopsida</taxon>
        <taxon>eudicotyledons</taxon>
        <taxon>Gunneridae</taxon>
        <taxon>Pentapetalae</taxon>
        <taxon>asterids</taxon>
        <taxon>campanulids</taxon>
        <taxon>Asterales</taxon>
        <taxon>Asteraceae</taxon>
        <taxon>Asteroideae</taxon>
        <taxon>Anthemideae</taxon>
        <taxon>Artemisiinae</taxon>
        <taxon>Artemisia</taxon>
    </lineage>
</organism>
<keyword evidence="12" id="KW-1185">Reference proteome</keyword>
<accession>A0A2U1KX43</accession>
<feature type="chain" id="PRO_5015367853" description="Transmembrane 9 superfamily member" evidence="10">
    <location>
        <begin position="25"/>
        <end position="577"/>
    </location>
</feature>
<feature type="transmembrane region" description="Helical" evidence="10">
    <location>
        <begin position="311"/>
        <end position="335"/>
    </location>
</feature>
<dbReference type="Proteomes" id="UP000245207">
    <property type="component" value="Unassembled WGS sequence"/>
</dbReference>
<feature type="transmembrane region" description="Helical" evidence="10">
    <location>
        <begin position="277"/>
        <end position="305"/>
    </location>
</feature>
<reference evidence="11 12" key="1">
    <citation type="journal article" date="2018" name="Mol. Plant">
        <title>The genome of Artemisia annua provides insight into the evolution of Asteraceae family and artemisinin biosynthesis.</title>
        <authorList>
            <person name="Shen Q."/>
            <person name="Zhang L."/>
            <person name="Liao Z."/>
            <person name="Wang S."/>
            <person name="Yan T."/>
            <person name="Shi P."/>
            <person name="Liu M."/>
            <person name="Fu X."/>
            <person name="Pan Q."/>
            <person name="Wang Y."/>
            <person name="Lv Z."/>
            <person name="Lu X."/>
            <person name="Zhang F."/>
            <person name="Jiang W."/>
            <person name="Ma Y."/>
            <person name="Chen M."/>
            <person name="Hao X."/>
            <person name="Li L."/>
            <person name="Tang Y."/>
            <person name="Lv G."/>
            <person name="Zhou Y."/>
            <person name="Sun X."/>
            <person name="Brodelius P.E."/>
            <person name="Rose J.K.C."/>
            <person name="Tang K."/>
        </authorList>
    </citation>
    <scope>NUCLEOTIDE SEQUENCE [LARGE SCALE GENOMIC DNA]</scope>
    <source>
        <strain evidence="12">cv. Huhao1</strain>
        <tissue evidence="11">Leaf</tissue>
    </source>
</reference>
<evidence type="ECO:0000313" key="11">
    <source>
        <dbReference type="EMBL" id="PWA41325.1"/>
    </source>
</evidence>
<evidence type="ECO:0000313" key="12">
    <source>
        <dbReference type="Proteomes" id="UP000245207"/>
    </source>
</evidence>
<name>A0A2U1KX43_ARTAN</name>
<feature type="transmembrane region" description="Helical" evidence="10">
    <location>
        <begin position="466"/>
        <end position="490"/>
    </location>
</feature>
<dbReference type="STRING" id="35608.A0A2U1KX43"/>
<keyword evidence="9 10" id="KW-0472">Membrane</keyword>
<dbReference type="EMBL" id="PKPP01013161">
    <property type="protein sequence ID" value="PWA41325.1"/>
    <property type="molecule type" value="Genomic_DNA"/>
</dbReference>
<keyword evidence="7 10" id="KW-1133">Transmembrane helix</keyword>
<feature type="transmembrane region" description="Helical" evidence="10">
    <location>
        <begin position="434"/>
        <end position="454"/>
    </location>
</feature>
<feature type="transmembrane region" description="Helical" evidence="10">
    <location>
        <begin position="383"/>
        <end position="404"/>
    </location>
</feature>
<sequence length="577" mass="66803">MMVGLSKISFIALLLICLGSQVRPDSPDHRYRFGDTVPIYAYKVGPYHNRWERYYDFPFCSPDTVIEKKDNLGKILTGERLVSTPYTVGFLVDKEFELSCNKILTKADVSLFRSMIKDDYRMQLYYDDLPIWGYVGWVLRDYDDENKSKYYLYKHFDFEIFNNKDRVIEVYLRANLGDVVDVTEDKEIEVNFTYSVTWAETERSFDKSVHGYVIANSSFTILILVICLLIFYIRVLSKDISKYACDVEEPEVTDTQDETAWKNIHGDVFRFPEHKSLFAAALGSGSQLLVLMVTILIMGVMGVFQPYTQEVYLKALVTVYAVTFIVSGYTSVSFYCQLEGRKWMENLLLTAGLYLGPLFLTFSFTITYAVFNGDPDAFPLSSVVKLSLVWMFLAFPLLLLGGVIGKNSAFDFQAPCRTAKCPREVPRLHWYKHIIPQMILAGFFQFSVINIPLFDHLYTVWGHGFHIFYNSMAIMFILLLIMTALVSVWLTYFQLAVENHEWWWRSFLCGGSTGLYVYGYGIYYYYCISDMYTLVQTFSFFGYMACLSYGIFLALGFVGFRASLFFVRYLYVSIKCD</sequence>
<dbReference type="AlphaFoldDB" id="A0A2U1KX43"/>
<comment type="caution">
    <text evidence="11">The sequence shown here is derived from an EMBL/GenBank/DDBJ whole genome shotgun (WGS) entry which is preliminary data.</text>
</comment>
<evidence type="ECO:0000256" key="3">
    <source>
        <dbReference type="ARBA" id="ARBA00005227"/>
    </source>
</evidence>
<dbReference type="GO" id="GO:0072657">
    <property type="term" value="P:protein localization to membrane"/>
    <property type="evidence" value="ECO:0007669"/>
    <property type="project" value="TreeGrafter"/>
</dbReference>
<proteinExistence type="inferred from homology"/>
<feature type="transmembrane region" description="Helical" evidence="10">
    <location>
        <begin position="212"/>
        <end position="233"/>
    </location>
</feature>
<protein>
    <recommendedName>
        <fullName evidence="10">Transmembrane 9 superfamily member</fullName>
    </recommendedName>
</protein>
<dbReference type="GO" id="GO:0000139">
    <property type="term" value="C:Golgi membrane"/>
    <property type="evidence" value="ECO:0007669"/>
    <property type="project" value="UniProtKB-SubCell"/>
</dbReference>
<keyword evidence="4 10" id="KW-0812">Transmembrane</keyword>
<evidence type="ECO:0000256" key="1">
    <source>
        <dbReference type="ARBA" id="ARBA00004337"/>
    </source>
</evidence>
<keyword evidence="6" id="KW-0967">Endosome</keyword>
<feature type="transmembrane region" description="Helical" evidence="10">
    <location>
        <begin position="538"/>
        <end position="560"/>
    </location>
</feature>
<comment type="subcellular location">
    <subcellularLocation>
        <location evidence="1">Endosome membrane</location>
        <topology evidence="1">Multi-pass membrane protein</topology>
    </subcellularLocation>
    <subcellularLocation>
        <location evidence="2">Golgi apparatus membrane</location>
        <topology evidence="2">Multi-pass membrane protein</topology>
    </subcellularLocation>
</comment>
<dbReference type="InterPro" id="IPR004240">
    <property type="entry name" value="EMP70"/>
</dbReference>
<feature type="transmembrane region" description="Helical" evidence="10">
    <location>
        <begin position="347"/>
        <end position="371"/>
    </location>
</feature>
<dbReference type="GO" id="GO:0010008">
    <property type="term" value="C:endosome membrane"/>
    <property type="evidence" value="ECO:0007669"/>
    <property type="project" value="UniProtKB-SubCell"/>
</dbReference>
<evidence type="ECO:0000256" key="9">
    <source>
        <dbReference type="ARBA" id="ARBA00023136"/>
    </source>
</evidence>
<evidence type="ECO:0000256" key="10">
    <source>
        <dbReference type="RuleBase" id="RU363079"/>
    </source>
</evidence>
<keyword evidence="8" id="KW-0333">Golgi apparatus</keyword>
<feature type="transmembrane region" description="Helical" evidence="10">
    <location>
        <begin position="502"/>
        <end position="526"/>
    </location>
</feature>
<comment type="similarity">
    <text evidence="3 10">Belongs to the nonaspanin (TM9SF) (TC 9.A.2) family.</text>
</comment>
<dbReference type="PANTHER" id="PTHR10766:SF180">
    <property type="entry name" value="TRANSMEMBRANE 9 SUPERFAMILY MEMBER"/>
    <property type="match status" value="1"/>
</dbReference>
<gene>
    <name evidence="11" type="ORF">CTI12_AA556730</name>
</gene>
<evidence type="ECO:0000256" key="6">
    <source>
        <dbReference type="ARBA" id="ARBA00022753"/>
    </source>
</evidence>